<comment type="caution">
    <text evidence="1">The sequence shown here is derived from an EMBL/GenBank/DDBJ whole genome shotgun (WGS) entry which is preliminary data.</text>
</comment>
<organism evidence="1 2">
    <name type="scientific">Natronoarchaeum mannanilyticum</name>
    <dbReference type="NCBI Taxonomy" id="926360"/>
    <lineage>
        <taxon>Archaea</taxon>
        <taxon>Methanobacteriati</taxon>
        <taxon>Methanobacteriota</taxon>
        <taxon>Stenosarchaea group</taxon>
        <taxon>Halobacteria</taxon>
        <taxon>Halobacteriales</taxon>
        <taxon>Natronoarchaeaceae</taxon>
    </lineage>
</organism>
<dbReference type="EMBL" id="BAAADV010000001">
    <property type="protein sequence ID" value="GAA0668101.1"/>
    <property type="molecule type" value="Genomic_DNA"/>
</dbReference>
<dbReference type="RefSeq" id="WP_377074037.1">
    <property type="nucleotide sequence ID" value="NZ_JBHSWS010000034.1"/>
</dbReference>
<reference evidence="1 2" key="1">
    <citation type="journal article" date="2019" name="Int. J. Syst. Evol. Microbiol.">
        <title>The Global Catalogue of Microorganisms (GCM) 10K type strain sequencing project: providing services to taxonomists for standard genome sequencing and annotation.</title>
        <authorList>
            <consortium name="The Broad Institute Genomics Platform"/>
            <consortium name="The Broad Institute Genome Sequencing Center for Infectious Disease"/>
            <person name="Wu L."/>
            <person name="Ma J."/>
        </authorList>
    </citation>
    <scope>NUCLEOTIDE SEQUENCE [LARGE SCALE GENOMIC DNA]</scope>
    <source>
        <strain evidence="1 2">JCM 16328</strain>
    </source>
</reference>
<dbReference type="Proteomes" id="UP001500420">
    <property type="component" value="Unassembled WGS sequence"/>
</dbReference>
<dbReference type="InterPro" id="IPR041025">
    <property type="entry name" value="HNH_repeat"/>
</dbReference>
<accession>A0AAV3T829</accession>
<evidence type="ECO:0000313" key="2">
    <source>
        <dbReference type="Proteomes" id="UP001500420"/>
    </source>
</evidence>
<protein>
    <recommendedName>
        <fullName evidence="3">HNH endonuclease</fullName>
    </recommendedName>
</protein>
<evidence type="ECO:0000313" key="1">
    <source>
        <dbReference type="EMBL" id="GAA0668101.1"/>
    </source>
</evidence>
<keyword evidence="2" id="KW-1185">Reference proteome</keyword>
<gene>
    <name evidence="1" type="ORF">GCM10009020_12280</name>
</gene>
<name>A0AAV3T829_9EURY</name>
<evidence type="ECO:0008006" key="3">
    <source>
        <dbReference type="Google" id="ProtNLM"/>
    </source>
</evidence>
<proteinExistence type="predicted"/>
<dbReference type="AlphaFoldDB" id="A0AAV3T829"/>
<sequence>MLIFKYDRAATVDVTTERECLDALREAADLLGESPTKAQYERLDVTPSSSTIVRHLGGWNAAKERAGLETANSRGSRLDPKPDDVEIPEDVEWSNLSADQRWHYRHVETNRERTLTRRAANRAWLYEYKHFNCECERCGEETPACLDFHHPDHVEKEMEVGKMVTYGYSRERLLDEIEKCVVLCANCHRKEHYPIPDGVEIPEEQIRETDLCQ</sequence>
<dbReference type="Pfam" id="PF18780">
    <property type="entry name" value="HNH_repeat"/>
    <property type="match status" value="1"/>
</dbReference>